<evidence type="ECO:0000256" key="4">
    <source>
        <dbReference type="RuleBase" id="RU004453"/>
    </source>
</evidence>
<reference evidence="6 7" key="1">
    <citation type="submission" date="2019-05" db="EMBL/GenBank/DDBJ databases">
        <title>Mikania micrantha, genome provides insights into the molecular mechanism of rapid growth.</title>
        <authorList>
            <person name="Liu B."/>
        </authorList>
    </citation>
    <scope>NUCLEOTIDE SEQUENCE [LARGE SCALE GENOMIC DNA]</scope>
    <source>
        <strain evidence="6">NLD-2019</strain>
        <tissue evidence="6">Leaf</tissue>
    </source>
</reference>
<dbReference type="InterPro" id="IPR001579">
    <property type="entry name" value="Glyco_hydro_18_chit_AS"/>
</dbReference>
<dbReference type="PROSITE" id="PS01095">
    <property type="entry name" value="GH18_1"/>
    <property type="match status" value="1"/>
</dbReference>
<dbReference type="PANTHER" id="PTHR11177">
    <property type="entry name" value="CHITINASE"/>
    <property type="match status" value="1"/>
</dbReference>
<organism evidence="6 7">
    <name type="scientific">Mikania micrantha</name>
    <name type="common">bitter vine</name>
    <dbReference type="NCBI Taxonomy" id="192012"/>
    <lineage>
        <taxon>Eukaryota</taxon>
        <taxon>Viridiplantae</taxon>
        <taxon>Streptophyta</taxon>
        <taxon>Embryophyta</taxon>
        <taxon>Tracheophyta</taxon>
        <taxon>Spermatophyta</taxon>
        <taxon>Magnoliopsida</taxon>
        <taxon>eudicotyledons</taxon>
        <taxon>Gunneridae</taxon>
        <taxon>Pentapetalae</taxon>
        <taxon>asterids</taxon>
        <taxon>campanulids</taxon>
        <taxon>Asterales</taxon>
        <taxon>Asteraceae</taxon>
        <taxon>Asteroideae</taxon>
        <taxon>Heliantheae alliance</taxon>
        <taxon>Eupatorieae</taxon>
        <taxon>Mikania</taxon>
    </lineage>
</organism>
<dbReference type="InterPro" id="IPR017853">
    <property type="entry name" value="GH"/>
</dbReference>
<dbReference type="OrthoDB" id="73875at2759"/>
<comment type="similarity">
    <text evidence="4">Belongs to the glycosyl hydrolase 18 family.</text>
</comment>
<gene>
    <name evidence="6" type="ORF">E3N88_18251</name>
</gene>
<feature type="domain" description="GH18" evidence="5">
    <location>
        <begin position="4"/>
        <end position="186"/>
    </location>
</feature>
<dbReference type="GO" id="GO:0005975">
    <property type="term" value="P:carbohydrate metabolic process"/>
    <property type="evidence" value="ECO:0007669"/>
    <property type="project" value="InterPro"/>
</dbReference>
<dbReference type="PANTHER" id="PTHR11177:SF396">
    <property type="entry name" value="NOD FACTOR HYDROLASE PROTEIN 1"/>
    <property type="match status" value="1"/>
</dbReference>
<sequence length="186" mass="21196">MGRPIRGVYYQADNPPANIQTPYFTHIYYAFLNPDARTFEFNIDRATASALRGFTDTIHEKNPPIKTLFSVGGAKAGSEIFASMASNPNSRRSFISSAIKVARDLNFDGVDFDWEHPATPTDMNNLGILLAEWREAVNQEARSTRDNSNIREFFFLLLYREVFYKAKNQEIYRKNRATNTPTIVGL</sequence>
<keyword evidence="2 3" id="KW-0326">Glycosidase</keyword>
<name>A0A5N6NWE8_9ASTR</name>
<dbReference type="Proteomes" id="UP000326396">
    <property type="component" value="Linkage Group LG17"/>
</dbReference>
<keyword evidence="1 3" id="KW-0378">Hydrolase</keyword>
<dbReference type="InterPro" id="IPR050314">
    <property type="entry name" value="Glycosyl_Hydrlase_18"/>
</dbReference>
<dbReference type="EMBL" id="SZYD01000009">
    <property type="protein sequence ID" value="KAD5318305.1"/>
    <property type="molecule type" value="Genomic_DNA"/>
</dbReference>
<dbReference type="SMART" id="SM00636">
    <property type="entry name" value="Glyco_18"/>
    <property type="match status" value="1"/>
</dbReference>
<accession>A0A5N6NWE8</accession>
<comment type="caution">
    <text evidence="6">The sequence shown here is derived from an EMBL/GenBank/DDBJ whole genome shotgun (WGS) entry which is preliminary data.</text>
</comment>
<keyword evidence="7" id="KW-1185">Reference proteome</keyword>
<evidence type="ECO:0000256" key="1">
    <source>
        <dbReference type="ARBA" id="ARBA00022801"/>
    </source>
</evidence>
<dbReference type="GO" id="GO:0005576">
    <property type="term" value="C:extracellular region"/>
    <property type="evidence" value="ECO:0007669"/>
    <property type="project" value="TreeGrafter"/>
</dbReference>
<evidence type="ECO:0000256" key="3">
    <source>
        <dbReference type="RuleBase" id="RU000489"/>
    </source>
</evidence>
<dbReference type="AlphaFoldDB" id="A0A5N6NWE8"/>
<dbReference type="SUPFAM" id="SSF51445">
    <property type="entry name" value="(Trans)glycosidases"/>
    <property type="match status" value="1"/>
</dbReference>
<dbReference type="Pfam" id="PF00704">
    <property type="entry name" value="Glyco_hydro_18"/>
    <property type="match status" value="1"/>
</dbReference>
<dbReference type="InterPro" id="IPR001223">
    <property type="entry name" value="Glyco_hydro18_cat"/>
</dbReference>
<dbReference type="InterPro" id="IPR011583">
    <property type="entry name" value="Chitinase_II/V-like_cat"/>
</dbReference>
<dbReference type="GO" id="GO:0008061">
    <property type="term" value="F:chitin binding"/>
    <property type="evidence" value="ECO:0007669"/>
    <property type="project" value="InterPro"/>
</dbReference>
<dbReference type="GO" id="GO:0006032">
    <property type="term" value="P:chitin catabolic process"/>
    <property type="evidence" value="ECO:0007669"/>
    <property type="project" value="TreeGrafter"/>
</dbReference>
<evidence type="ECO:0000256" key="2">
    <source>
        <dbReference type="ARBA" id="ARBA00023295"/>
    </source>
</evidence>
<dbReference type="Gene3D" id="3.20.20.80">
    <property type="entry name" value="Glycosidases"/>
    <property type="match status" value="1"/>
</dbReference>
<evidence type="ECO:0000313" key="6">
    <source>
        <dbReference type="EMBL" id="KAD5318305.1"/>
    </source>
</evidence>
<evidence type="ECO:0000259" key="5">
    <source>
        <dbReference type="PROSITE" id="PS51910"/>
    </source>
</evidence>
<protein>
    <recommendedName>
        <fullName evidence="5">GH18 domain-containing protein</fullName>
    </recommendedName>
</protein>
<proteinExistence type="inferred from homology"/>
<evidence type="ECO:0000313" key="7">
    <source>
        <dbReference type="Proteomes" id="UP000326396"/>
    </source>
</evidence>
<dbReference type="GO" id="GO:0004568">
    <property type="term" value="F:chitinase activity"/>
    <property type="evidence" value="ECO:0007669"/>
    <property type="project" value="TreeGrafter"/>
</dbReference>
<dbReference type="PROSITE" id="PS51910">
    <property type="entry name" value="GH18_2"/>
    <property type="match status" value="1"/>
</dbReference>